<dbReference type="Proteomes" id="UP000321154">
    <property type="component" value="Unassembled WGS sequence"/>
</dbReference>
<keyword evidence="3" id="KW-1185">Reference proteome</keyword>
<evidence type="ECO:0000256" key="1">
    <source>
        <dbReference type="SAM" id="MobiDB-lite"/>
    </source>
</evidence>
<protein>
    <submittedName>
        <fullName evidence="2">HNH endonuclease</fullName>
    </submittedName>
</protein>
<keyword evidence="2" id="KW-0255">Endonuclease</keyword>
<organism evidence="2 3">
    <name type="scientific">Frigoribacterium faeni</name>
    <dbReference type="NCBI Taxonomy" id="145483"/>
    <lineage>
        <taxon>Bacteria</taxon>
        <taxon>Bacillati</taxon>
        <taxon>Actinomycetota</taxon>
        <taxon>Actinomycetes</taxon>
        <taxon>Micrococcales</taxon>
        <taxon>Microbacteriaceae</taxon>
        <taxon>Frigoribacterium</taxon>
    </lineage>
</organism>
<feature type="compositionally biased region" description="Basic and acidic residues" evidence="1">
    <location>
        <begin position="15"/>
        <end position="36"/>
    </location>
</feature>
<dbReference type="GO" id="GO:0004519">
    <property type="term" value="F:endonuclease activity"/>
    <property type="evidence" value="ECO:0007669"/>
    <property type="project" value="UniProtKB-KW"/>
</dbReference>
<dbReference type="EMBL" id="BJUV01000004">
    <property type="protein sequence ID" value="GEK82307.1"/>
    <property type="molecule type" value="Genomic_DNA"/>
</dbReference>
<keyword evidence="2" id="KW-0378">Hydrolase</keyword>
<evidence type="ECO:0000313" key="2">
    <source>
        <dbReference type="EMBL" id="GEK82307.1"/>
    </source>
</evidence>
<gene>
    <name evidence="2" type="ORF">FFA01_06160</name>
</gene>
<name>A0ABQ0ULE4_9MICO</name>
<keyword evidence="2" id="KW-0540">Nuclease</keyword>
<feature type="compositionally biased region" description="Basic and acidic residues" evidence="1">
    <location>
        <begin position="100"/>
        <end position="109"/>
    </location>
</feature>
<dbReference type="Gene3D" id="1.10.30.50">
    <property type="match status" value="1"/>
</dbReference>
<dbReference type="InterPro" id="IPR003615">
    <property type="entry name" value="HNH_nuc"/>
</dbReference>
<reference evidence="2 3" key="1">
    <citation type="submission" date="2019-07" db="EMBL/GenBank/DDBJ databases">
        <title>Whole genome shotgun sequence of Frigoribacterium faeni NBRC 103066.</title>
        <authorList>
            <person name="Hosoyama A."/>
            <person name="Uohara A."/>
            <person name="Ohji S."/>
            <person name="Ichikawa N."/>
        </authorList>
    </citation>
    <scope>NUCLEOTIDE SEQUENCE [LARGE SCALE GENOMIC DNA]</scope>
    <source>
        <strain evidence="2 3">NBRC 103066</strain>
    </source>
</reference>
<feature type="region of interest" description="Disordered" evidence="1">
    <location>
        <begin position="1"/>
        <end position="39"/>
    </location>
</feature>
<proteinExistence type="predicted"/>
<sequence length="109" mass="12555">MPGGQPVGQQWSGSTRKERLPDDWQERRAATRDRAGGRCQATMRDGTRCVEAGTDCDHIVHGDNHALSNLQWLCRWHHDKKTAREALEARRFMPRPSARKPQEKHFGLR</sequence>
<accession>A0ABQ0ULE4</accession>
<comment type="caution">
    <text evidence="2">The sequence shown here is derived from an EMBL/GenBank/DDBJ whole genome shotgun (WGS) entry which is preliminary data.</text>
</comment>
<feature type="region of interest" description="Disordered" evidence="1">
    <location>
        <begin position="89"/>
        <end position="109"/>
    </location>
</feature>
<evidence type="ECO:0000313" key="3">
    <source>
        <dbReference type="Proteomes" id="UP000321154"/>
    </source>
</evidence>
<dbReference type="CDD" id="cd00085">
    <property type="entry name" value="HNHc"/>
    <property type="match status" value="1"/>
</dbReference>